<gene>
    <name evidence="1" type="ORF">HH195_00615</name>
</gene>
<dbReference type="Proteomes" id="UP000594603">
    <property type="component" value="Chromosome"/>
</dbReference>
<name>A0ACD1BAG8_9CLOT</name>
<keyword evidence="2" id="KW-1185">Reference proteome</keyword>
<organism evidence="1 2">
    <name type="scientific">Candidatus Sarcina troglodytae</name>
    <dbReference type="NCBI Taxonomy" id="2726954"/>
    <lineage>
        <taxon>Bacteria</taxon>
        <taxon>Bacillati</taxon>
        <taxon>Bacillota</taxon>
        <taxon>Clostridia</taxon>
        <taxon>Eubacteriales</taxon>
        <taxon>Clostridiaceae</taxon>
        <taxon>Sarcina</taxon>
    </lineage>
</organism>
<evidence type="ECO:0000313" key="1">
    <source>
        <dbReference type="EMBL" id="QPJ84502.1"/>
    </source>
</evidence>
<proteinExistence type="predicted"/>
<evidence type="ECO:0000313" key="2">
    <source>
        <dbReference type="Proteomes" id="UP000594603"/>
    </source>
</evidence>
<protein>
    <submittedName>
        <fullName evidence="1">Uncharacterized protein</fullName>
    </submittedName>
</protein>
<reference evidence="1" key="1">
    <citation type="submission" date="2020-04" db="EMBL/GenBank/DDBJ databases">
        <title>A novel bacterium ('Candidatus Sarcina troglodytae' sp. nov.) linked to a protracted, uniformly lethal epizootic among sanctuary western chimpanzees (Pan troglodytes verus) in Sierra Leone.</title>
        <authorList>
            <person name="Owens L.A."/>
            <person name="Colitti B."/>
            <person name="Hirji I."/>
            <person name="Pizaro A."/>
            <person name="Jaffe J.E."/>
            <person name="Moittie S."/>
            <person name="Bishop-Lilly K.A."/>
            <person name="Estrella L.A."/>
            <person name="Voegtly L.J."/>
            <person name="Kuhn J.H."/>
            <person name="Suen G."/>
            <person name="Deblois C.L."/>
            <person name="Dunn C."/>
            <person name="Juan-Salles C."/>
            <person name="Goldberg T.L."/>
        </authorList>
    </citation>
    <scope>NUCLEOTIDE SEQUENCE</scope>
    <source>
        <strain evidence="1">JB2</strain>
    </source>
</reference>
<sequence>MEQDYFKFHINNLKNNFPAFSELKDYHIFSLLCIKYFFFSDAGMPFDQDIVLEYLTDGPNDGGIDAIFNDSTSEGNDVIIVQSKYYEHSELSAQDIAGELYKINETIKLLQSNKVSGFIEKNMKTYFTKYDLELNFRTEVESQIELCNNGKLFVDRDKLVLDKENNYLQYEDSIIVNISAQSLQELQNRRRNGLLGMNLRYYVRQKAVDSGIERTISKEPQNFWYKNNGILIVCENYKLNGIEIELFDFSIINGGQTTNRIGKLDIDKDFYLQCKVVKAKGKSRNDKDIFINNIAESTNSQKPIKKADLKANTPDQLRLKERLHRKHVYYITKKGDKTPKQYTEPYQTATLEQVGKLGLSAILQMPGSARSNSQRMYNDDYYYSIFGLDAPEGVIADLLKIAYYYDQFVKTDIKDKGYDERTVLPMIKNGRTFQYACITLLCKINYGVFSYDIIASLLNNTDELKTALRQMGDMDCIIKNHIENESKIFFEIFSEIGEEVLGYCFDNALDKAESEQKTLAPSDYLKSDLNYYKDIIKRLWSRFKKSSNLRNNINKLCNK</sequence>
<dbReference type="EMBL" id="CP051754">
    <property type="protein sequence ID" value="QPJ84502.1"/>
    <property type="molecule type" value="Genomic_DNA"/>
</dbReference>
<accession>A0ACD1BAG8</accession>